<dbReference type="SUPFAM" id="SSF51905">
    <property type="entry name" value="FAD/NAD(P)-binding domain"/>
    <property type="match status" value="1"/>
</dbReference>
<keyword evidence="7 15" id="KW-0560">Oxidoreductase</keyword>
<keyword evidence="6 13" id="KW-0274">FAD</keyword>
<evidence type="ECO:0000259" key="17">
    <source>
        <dbReference type="Pfam" id="PF07992"/>
    </source>
</evidence>
<feature type="binding site" evidence="13">
    <location>
        <begin position="179"/>
        <end position="186"/>
    </location>
    <ligand>
        <name>NAD(+)</name>
        <dbReference type="ChEBI" id="CHEBI:57540"/>
    </ligand>
</feature>
<evidence type="ECO:0000256" key="15">
    <source>
        <dbReference type="RuleBase" id="RU003692"/>
    </source>
</evidence>
<dbReference type="Gene3D" id="3.50.50.60">
    <property type="entry name" value="FAD/NAD(P)-binding domain"/>
    <property type="match status" value="2"/>
</dbReference>
<keyword evidence="8 13" id="KW-0520">NAD</keyword>
<dbReference type="GO" id="GO:0005737">
    <property type="term" value="C:cytoplasm"/>
    <property type="evidence" value="ECO:0007669"/>
    <property type="project" value="UniProtKB-SubCell"/>
</dbReference>
<dbReference type="InterPro" id="IPR006258">
    <property type="entry name" value="Lipoamide_DH"/>
</dbReference>
<evidence type="ECO:0000256" key="6">
    <source>
        <dbReference type="ARBA" id="ARBA00022827"/>
    </source>
</evidence>
<dbReference type="Pfam" id="PF02852">
    <property type="entry name" value="Pyr_redox_dim"/>
    <property type="match status" value="1"/>
</dbReference>
<dbReference type="PRINTS" id="PR00368">
    <property type="entry name" value="FADPNR"/>
</dbReference>
<dbReference type="NCBIfam" id="TIGR01350">
    <property type="entry name" value="lipoamide_DH"/>
    <property type="match status" value="1"/>
</dbReference>
<keyword evidence="4" id="KW-0963">Cytoplasm</keyword>
<accession>A0A2H5XBJ5</accession>
<dbReference type="InterPro" id="IPR001100">
    <property type="entry name" value="Pyr_nuc-diS_OxRdtase"/>
</dbReference>
<dbReference type="InterPro" id="IPR036188">
    <property type="entry name" value="FAD/NAD-bd_sf"/>
</dbReference>
<dbReference type="Proteomes" id="UP000236173">
    <property type="component" value="Unassembled WGS sequence"/>
</dbReference>
<keyword evidence="9" id="KW-1015">Disulfide bond</keyword>
<dbReference type="EC" id="1.8.1.4" evidence="3 15"/>
<dbReference type="Pfam" id="PF07992">
    <property type="entry name" value="Pyr_redox_2"/>
    <property type="match status" value="1"/>
</dbReference>
<dbReference type="Gene3D" id="3.30.390.30">
    <property type="match status" value="1"/>
</dbReference>
<dbReference type="InterPro" id="IPR050151">
    <property type="entry name" value="Class-I_Pyr_Nuc-Dis_Oxidored"/>
</dbReference>
<evidence type="ECO:0000256" key="5">
    <source>
        <dbReference type="ARBA" id="ARBA00022630"/>
    </source>
</evidence>
<evidence type="ECO:0000256" key="14">
    <source>
        <dbReference type="PIRSR" id="PIRSR000350-4"/>
    </source>
</evidence>
<dbReference type="PROSITE" id="PS00076">
    <property type="entry name" value="PYRIDINE_REDOX_1"/>
    <property type="match status" value="1"/>
</dbReference>
<feature type="disulfide bond" description="Redox-active" evidence="14">
    <location>
        <begin position="43"/>
        <end position="48"/>
    </location>
</feature>
<comment type="similarity">
    <text evidence="2 15">Belongs to the class-I pyridine nucleotide-disulfide oxidoreductase family.</text>
</comment>
<feature type="binding site" evidence="13">
    <location>
        <position position="266"/>
    </location>
    <ligand>
        <name>NAD(+)</name>
        <dbReference type="ChEBI" id="CHEBI:57540"/>
    </ligand>
</feature>
<evidence type="ECO:0000256" key="8">
    <source>
        <dbReference type="ARBA" id="ARBA00023027"/>
    </source>
</evidence>
<dbReference type="InterPro" id="IPR023753">
    <property type="entry name" value="FAD/NAD-binding_dom"/>
</dbReference>
<feature type="binding site" evidence="13">
    <location>
        <begin position="144"/>
        <end position="146"/>
    </location>
    <ligand>
        <name>FAD</name>
        <dbReference type="ChEBI" id="CHEBI:57692"/>
    </ligand>
</feature>
<proteinExistence type="inferred from homology"/>
<evidence type="ECO:0000256" key="1">
    <source>
        <dbReference type="ARBA" id="ARBA00004496"/>
    </source>
</evidence>
<evidence type="ECO:0000256" key="2">
    <source>
        <dbReference type="ARBA" id="ARBA00007532"/>
    </source>
</evidence>
<dbReference type="PANTHER" id="PTHR22912">
    <property type="entry name" value="DISULFIDE OXIDOREDUCTASE"/>
    <property type="match status" value="1"/>
</dbReference>
<comment type="miscellaneous">
    <text evidence="15">The active site is a redox-active disulfide bond.</text>
</comment>
<dbReference type="InterPro" id="IPR016156">
    <property type="entry name" value="FAD/NAD-linked_Rdtase_dimer_sf"/>
</dbReference>
<dbReference type="PIRSF" id="PIRSF000350">
    <property type="entry name" value="Mercury_reductase_MerA"/>
    <property type="match status" value="1"/>
</dbReference>
<feature type="binding site" evidence="13">
    <location>
        <position position="305"/>
    </location>
    <ligand>
        <name>NAD(+)</name>
        <dbReference type="ChEBI" id="CHEBI:57540"/>
    </ligand>
</feature>
<feature type="binding site" evidence="13">
    <location>
        <position position="202"/>
    </location>
    <ligand>
        <name>NAD(+)</name>
        <dbReference type="ChEBI" id="CHEBI:57540"/>
    </ligand>
</feature>
<dbReference type="GO" id="GO:0006103">
    <property type="term" value="P:2-oxoglutarate metabolic process"/>
    <property type="evidence" value="ECO:0007669"/>
    <property type="project" value="TreeGrafter"/>
</dbReference>
<reference evidence="19" key="1">
    <citation type="submission" date="2017-09" db="EMBL/GenBank/DDBJ databases">
        <title>Metaegenomics of thermophilic ammonia-oxidizing enrichment culture.</title>
        <authorList>
            <person name="Kato S."/>
            <person name="Suzuki K."/>
        </authorList>
    </citation>
    <scope>NUCLEOTIDE SEQUENCE [LARGE SCALE GENOMIC DNA]</scope>
</reference>
<evidence type="ECO:0000256" key="7">
    <source>
        <dbReference type="ARBA" id="ARBA00023002"/>
    </source>
</evidence>
<dbReference type="PANTHER" id="PTHR22912:SF217">
    <property type="entry name" value="DIHYDROLIPOYL DEHYDROGENASE"/>
    <property type="match status" value="1"/>
</dbReference>
<evidence type="ECO:0000259" key="16">
    <source>
        <dbReference type="Pfam" id="PF02852"/>
    </source>
</evidence>
<sequence>MAERQWDVVVIGGGPAGYTAAIRAVQHGLRPLLVERAELGGTCLNRGCIPSKALIHCAKVWQQVRHAERFGVIVSGACKDWQGMRAWADRTVATLRRGLQTLLRHHGVTVWRGEAQPVSEHELRLTLPDGTVQTVTTHATIWATGSSPNMLPHHPDAPVFTEEQALFWDALPDRLVVIGGGASGVELAWLFNALGVRVTLLEMLPRLLPVMDAEIADALADALQRQGIVVRTSVKVERIDATNGRALVHCSDGTQLDADAVICAVGRKPNSEPLRPLGVTLNADGTVAVNAWQQTSAPTAFAVGDVVRGGGTAHGGMAEGERAAKAVAHWLHRRTLPPPPEPLVVPFCVYCEPQAVRMGLTEADARKGGYEVVISRFAWRACGAAVVTGETEGFVKIVADKKTERILGVHILGTDAANLNGEAGALVAHGQTVGRAVTLVRQHPSLSEGLGEALWALLGIPLHSAHRSERRRP</sequence>
<evidence type="ECO:0000256" key="9">
    <source>
        <dbReference type="ARBA" id="ARBA00023157"/>
    </source>
</evidence>
<evidence type="ECO:0000256" key="12">
    <source>
        <dbReference type="PIRSR" id="PIRSR000350-2"/>
    </source>
</evidence>
<feature type="active site" description="Proton acceptor" evidence="12">
    <location>
        <position position="443"/>
    </location>
</feature>
<gene>
    <name evidence="18" type="primary">lpd</name>
    <name evidence="18" type="ORF">HRbin17_01000</name>
</gene>
<dbReference type="GO" id="GO:0004148">
    <property type="term" value="F:dihydrolipoyl dehydrogenase (NADH) activity"/>
    <property type="evidence" value="ECO:0007669"/>
    <property type="project" value="UniProtKB-EC"/>
</dbReference>
<evidence type="ECO:0000313" key="18">
    <source>
        <dbReference type="EMBL" id="GBC98487.1"/>
    </source>
</evidence>
<evidence type="ECO:0000313" key="19">
    <source>
        <dbReference type="Proteomes" id="UP000236173"/>
    </source>
</evidence>
<evidence type="ECO:0000256" key="11">
    <source>
        <dbReference type="ARBA" id="ARBA00049187"/>
    </source>
</evidence>
<dbReference type="InterPro" id="IPR012999">
    <property type="entry name" value="Pyr_OxRdtase_I_AS"/>
</dbReference>
<dbReference type="GO" id="GO:0050660">
    <property type="term" value="F:flavin adenine dinucleotide binding"/>
    <property type="evidence" value="ECO:0007669"/>
    <property type="project" value="InterPro"/>
</dbReference>
<dbReference type="EMBL" id="BEHT01000011">
    <property type="protein sequence ID" value="GBC98487.1"/>
    <property type="molecule type" value="Genomic_DNA"/>
</dbReference>
<protein>
    <recommendedName>
        <fullName evidence="3 15">Dihydrolipoyl dehydrogenase</fullName>
        <ecNumber evidence="3 15">1.8.1.4</ecNumber>
    </recommendedName>
</protein>
<evidence type="ECO:0000256" key="4">
    <source>
        <dbReference type="ARBA" id="ARBA00022490"/>
    </source>
</evidence>
<dbReference type="AlphaFoldDB" id="A0A2H5XBJ5"/>
<comment type="subcellular location">
    <subcellularLocation>
        <location evidence="1">Cytoplasm</location>
    </subcellularLocation>
</comment>
<feature type="binding site" evidence="13">
    <location>
        <position position="52"/>
    </location>
    <ligand>
        <name>FAD</name>
        <dbReference type="ChEBI" id="CHEBI:57692"/>
    </ligand>
</feature>
<evidence type="ECO:0000256" key="13">
    <source>
        <dbReference type="PIRSR" id="PIRSR000350-3"/>
    </source>
</evidence>
<comment type="catalytic activity">
    <reaction evidence="11 15">
        <text>N(6)-[(R)-dihydrolipoyl]-L-lysyl-[protein] + NAD(+) = N(6)-[(R)-lipoyl]-L-lysyl-[protein] + NADH + H(+)</text>
        <dbReference type="Rhea" id="RHEA:15045"/>
        <dbReference type="Rhea" id="RHEA-COMP:10474"/>
        <dbReference type="Rhea" id="RHEA-COMP:10475"/>
        <dbReference type="ChEBI" id="CHEBI:15378"/>
        <dbReference type="ChEBI" id="CHEBI:57540"/>
        <dbReference type="ChEBI" id="CHEBI:57945"/>
        <dbReference type="ChEBI" id="CHEBI:83099"/>
        <dbReference type="ChEBI" id="CHEBI:83100"/>
        <dbReference type="EC" id="1.8.1.4"/>
    </reaction>
</comment>
<evidence type="ECO:0000256" key="3">
    <source>
        <dbReference type="ARBA" id="ARBA00012608"/>
    </source>
</evidence>
<feature type="domain" description="FAD/NAD(P)-binding" evidence="17">
    <location>
        <begin position="7"/>
        <end position="320"/>
    </location>
</feature>
<evidence type="ECO:0000256" key="10">
    <source>
        <dbReference type="ARBA" id="ARBA00023284"/>
    </source>
</evidence>
<comment type="caution">
    <text evidence="18">The sequence shown here is derived from an EMBL/GenBank/DDBJ whole genome shotgun (WGS) entry which is preliminary data.</text>
</comment>
<keyword evidence="5 15" id="KW-0285">Flavoprotein</keyword>
<name>A0A2H5XBJ5_9BACT</name>
<dbReference type="SUPFAM" id="SSF55424">
    <property type="entry name" value="FAD/NAD-linked reductases, dimerisation (C-terminal) domain"/>
    <property type="match status" value="1"/>
</dbReference>
<dbReference type="FunFam" id="3.30.390.30:FF:000001">
    <property type="entry name" value="Dihydrolipoyl dehydrogenase"/>
    <property type="match status" value="1"/>
</dbReference>
<keyword evidence="13" id="KW-0547">Nucleotide-binding</keyword>
<keyword evidence="10 15" id="KW-0676">Redox-active center</keyword>
<organism evidence="18 19">
    <name type="scientific">Candidatus Fervidibacter japonicus</name>
    <dbReference type="NCBI Taxonomy" id="2035412"/>
    <lineage>
        <taxon>Bacteria</taxon>
        <taxon>Candidatus Fervidibacterota</taxon>
        <taxon>Candidatus Fervidibacter</taxon>
    </lineage>
</organism>
<comment type="cofactor">
    <cofactor evidence="13 15">
        <name>FAD</name>
        <dbReference type="ChEBI" id="CHEBI:57692"/>
    </cofactor>
    <text evidence="13 15">Binds 1 FAD per subunit.</text>
</comment>
<dbReference type="InterPro" id="IPR004099">
    <property type="entry name" value="Pyr_nucl-diS_OxRdtase_dimer"/>
</dbReference>
<dbReference type="PRINTS" id="PR00411">
    <property type="entry name" value="PNDRDTASEI"/>
</dbReference>
<feature type="domain" description="Pyridine nucleotide-disulphide oxidoreductase dimerisation" evidence="16">
    <location>
        <begin position="345"/>
        <end position="453"/>
    </location>
</feature>